<evidence type="ECO:0000313" key="4">
    <source>
        <dbReference type="EMBL" id="KAK8541540.1"/>
    </source>
</evidence>
<comment type="caution">
    <text evidence="4">The sequence shown here is derived from an EMBL/GenBank/DDBJ whole genome shotgun (WGS) entry which is preliminary data.</text>
</comment>
<sequence>MTNYQWTPLSVSLGFKQKHRNPAKENAKPPQRFVLKLHLNPCRMHFISFPITFLVMDQRTADITPTQAYLEEERVFLLALHIVTTKFAHRAGSSGHRRNPDFSRQRHGFRGRNRQNEERENIESIDESEMISSKNGPLLSLSGSTKFQATAAPGPREKEIVELFRKVQAKLREKAEVKEDKKTEASKGKGKESETVDSLLKLLRKHSVEQGKKKNSNGNSRDLNLDDPEVNGSSNEDKSSSFFGPDDRARSETKESYVPSLSRPASNFRRKSPVPQMKYQMIYSGEETVNSATHVNSDRKRNSATHADLVPEVDEELESDFEPEHELELEPESIYQESDVLDELSEHESSDVDEEDGEQQIEHDDLSALKLPELRALAKSRGLKGFSKMKKGDLDPYVLPAIKCSTFHKMNKEGATASYPEWYDVISKSCTLVLQEAALSPLSHGLSLHTESKRKGMQLSFLILLCYSLTVIALSSPVSGISK</sequence>
<protein>
    <recommendedName>
        <fullName evidence="3">Rho termination factor-like N-terminal domain-containing protein</fullName>
    </recommendedName>
</protein>
<feature type="region of interest" description="Disordered" evidence="1">
    <location>
        <begin position="292"/>
        <end position="365"/>
    </location>
</feature>
<evidence type="ECO:0000256" key="1">
    <source>
        <dbReference type="SAM" id="MobiDB-lite"/>
    </source>
</evidence>
<feature type="domain" description="Rho termination factor-like N-terminal" evidence="3">
    <location>
        <begin position="365"/>
        <end position="394"/>
    </location>
</feature>
<dbReference type="PANTHER" id="PTHR34449:SF5">
    <property type="entry name" value="ATP BINDING _ ATPASE"/>
    <property type="match status" value="1"/>
</dbReference>
<dbReference type="EMBL" id="JBBPBM010000024">
    <property type="protein sequence ID" value="KAK8541540.1"/>
    <property type="molecule type" value="Genomic_DNA"/>
</dbReference>
<feature type="region of interest" description="Disordered" evidence="1">
    <location>
        <begin position="174"/>
        <end position="276"/>
    </location>
</feature>
<feature type="compositionally biased region" description="Acidic residues" evidence="1">
    <location>
        <begin position="311"/>
        <end position="321"/>
    </location>
</feature>
<keyword evidence="2" id="KW-1133">Transmembrane helix</keyword>
<evidence type="ECO:0000259" key="3">
    <source>
        <dbReference type="Pfam" id="PF07498"/>
    </source>
</evidence>
<evidence type="ECO:0000313" key="5">
    <source>
        <dbReference type="Proteomes" id="UP001472677"/>
    </source>
</evidence>
<organism evidence="4 5">
    <name type="scientific">Hibiscus sabdariffa</name>
    <name type="common">roselle</name>
    <dbReference type="NCBI Taxonomy" id="183260"/>
    <lineage>
        <taxon>Eukaryota</taxon>
        <taxon>Viridiplantae</taxon>
        <taxon>Streptophyta</taxon>
        <taxon>Embryophyta</taxon>
        <taxon>Tracheophyta</taxon>
        <taxon>Spermatophyta</taxon>
        <taxon>Magnoliopsida</taxon>
        <taxon>eudicotyledons</taxon>
        <taxon>Gunneridae</taxon>
        <taxon>Pentapetalae</taxon>
        <taxon>rosids</taxon>
        <taxon>malvids</taxon>
        <taxon>Malvales</taxon>
        <taxon>Malvaceae</taxon>
        <taxon>Malvoideae</taxon>
        <taxon>Hibiscus</taxon>
    </lineage>
</organism>
<evidence type="ECO:0000256" key="2">
    <source>
        <dbReference type="SAM" id="Phobius"/>
    </source>
</evidence>
<dbReference type="Pfam" id="PF07498">
    <property type="entry name" value="Rho_N"/>
    <property type="match status" value="1"/>
</dbReference>
<proteinExistence type="predicted"/>
<feature type="transmembrane region" description="Helical" evidence="2">
    <location>
        <begin position="459"/>
        <end position="478"/>
    </location>
</feature>
<keyword evidence="2" id="KW-0812">Transmembrane</keyword>
<feature type="compositionally biased region" description="Basic and acidic residues" evidence="1">
    <location>
        <begin position="235"/>
        <end position="255"/>
    </location>
</feature>
<feature type="region of interest" description="Disordered" evidence="1">
    <location>
        <begin position="89"/>
        <end position="141"/>
    </location>
</feature>
<reference evidence="4 5" key="1">
    <citation type="journal article" date="2024" name="G3 (Bethesda)">
        <title>Genome assembly of Hibiscus sabdariffa L. provides insights into metabolisms of medicinal natural products.</title>
        <authorList>
            <person name="Kim T."/>
        </authorList>
    </citation>
    <scope>NUCLEOTIDE SEQUENCE [LARGE SCALE GENOMIC DNA]</scope>
    <source>
        <strain evidence="4">TK-2024</strain>
        <tissue evidence="4">Old leaves</tissue>
    </source>
</reference>
<keyword evidence="5" id="KW-1185">Reference proteome</keyword>
<gene>
    <name evidence="4" type="ORF">V6N12_014171</name>
</gene>
<name>A0ABR2DJC8_9ROSI</name>
<accession>A0ABR2DJC8</accession>
<dbReference type="PANTHER" id="PTHR34449">
    <property type="entry name" value="RHO TERMINATION FACTOR"/>
    <property type="match status" value="1"/>
</dbReference>
<dbReference type="Proteomes" id="UP001472677">
    <property type="component" value="Unassembled WGS sequence"/>
</dbReference>
<dbReference type="InterPro" id="IPR011112">
    <property type="entry name" value="Rho-like_N"/>
</dbReference>
<keyword evidence="2" id="KW-0472">Membrane</keyword>
<feature type="compositionally biased region" description="Basic and acidic residues" evidence="1">
    <location>
        <begin position="174"/>
        <end position="194"/>
    </location>
</feature>